<dbReference type="Gene3D" id="2.40.128.150">
    <property type="entry name" value="Cysteine proteinases"/>
    <property type="match status" value="1"/>
</dbReference>
<keyword evidence="3" id="KW-0808">Transferase</keyword>
<evidence type="ECO:0000313" key="4">
    <source>
        <dbReference type="Proteomes" id="UP000533598"/>
    </source>
</evidence>
<keyword evidence="3" id="KW-0012">Acyltransferase</keyword>
<dbReference type="AlphaFoldDB" id="A0A7W7FVT3"/>
<dbReference type="Proteomes" id="UP000533598">
    <property type="component" value="Unassembled WGS sequence"/>
</dbReference>
<dbReference type="GO" id="GO:0046990">
    <property type="term" value="F:N-hydroxyarylamine O-acetyltransferase activity"/>
    <property type="evidence" value="ECO:0007669"/>
    <property type="project" value="UniProtKB-EC"/>
</dbReference>
<dbReference type="EMBL" id="JACHMH010000001">
    <property type="protein sequence ID" value="MBB4678818.1"/>
    <property type="molecule type" value="Genomic_DNA"/>
</dbReference>
<proteinExistence type="inferred from homology"/>
<comment type="similarity">
    <text evidence="1 2">Belongs to the arylamine N-acetyltransferase family.</text>
</comment>
<dbReference type="Gene3D" id="3.30.2140.10">
    <property type="entry name" value="Arylamine N-acetyltransferase"/>
    <property type="match status" value="1"/>
</dbReference>
<sequence>MDTTTRAAYLARIGAELPAAPTAEALADLQRRHLRTVPFENLGIHLPGQLSLDPADLAEKIITNRRGGFCFELNGLFAELLRAVGFEVTLAGARVFHGSGLGPPQDHLTLLVTDQEGVVWLSDVGFGRFALSPLRWDSREPQADAGGTFRLVDAGAEVEVWHGDTGAYRVDPRPLPLPDFTPMCWWHQTSPKSHFTRNVMISLPLEHGADRVTLSGHTLIRTEGPHRHEDHIPESDLLATYHQWFGITLPHLPTYP</sequence>
<comment type="caution">
    <text evidence="3">The sequence shown here is derived from an EMBL/GenBank/DDBJ whole genome shotgun (WGS) entry which is preliminary data.</text>
</comment>
<dbReference type="RefSeq" id="WP_185004639.1">
    <property type="nucleotide sequence ID" value="NZ_BAAAUI010000052.1"/>
</dbReference>
<name>A0A7W7FVT3_9PSEU</name>
<dbReference type="PANTHER" id="PTHR11786:SF0">
    <property type="entry name" value="ARYLAMINE N-ACETYLTRANSFERASE 4-RELATED"/>
    <property type="match status" value="1"/>
</dbReference>
<organism evidence="3 4">
    <name type="scientific">Crossiella cryophila</name>
    <dbReference type="NCBI Taxonomy" id="43355"/>
    <lineage>
        <taxon>Bacteria</taxon>
        <taxon>Bacillati</taxon>
        <taxon>Actinomycetota</taxon>
        <taxon>Actinomycetes</taxon>
        <taxon>Pseudonocardiales</taxon>
        <taxon>Pseudonocardiaceae</taxon>
        <taxon>Crossiella</taxon>
    </lineage>
</organism>
<reference evidence="3 4" key="1">
    <citation type="submission" date="2020-08" db="EMBL/GenBank/DDBJ databases">
        <title>Sequencing the genomes of 1000 actinobacteria strains.</title>
        <authorList>
            <person name="Klenk H.-P."/>
        </authorList>
    </citation>
    <scope>NUCLEOTIDE SEQUENCE [LARGE SCALE GENOMIC DNA]</scope>
    <source>
        <strain evidence="3 4">DSM 44230</strain>
    </source>
</reference>
<evidence type="ECO:0000256" key="2">
    <source>
        <dbReference type="RuleBase" id="RU003452"/>
    </source>
</evidence>
<protein>
    <submittedName>
        <fullName evidence="3">N-hydroxyarylamine O-acetyltransferase</fullName>
        <ecNumber evidence="3">2.3.1.118</ecNumber>
    </submittedName>
</protein>
<evidence type="ECO:0000313" key="3">
    <source>
        <dbReference type="EMBL" id="MBB4678818.1"/>
    </source>
</evidence>
<evidence type="ECO:0000256" key="1">
    <source>
        <dbReference type="ARBA" id="ARBA00006547"/>
    </source>
</evidence>
<dbReference type="Pfam" id="PF00797">
    <property type="entry name" value="Acetyltransf_2"/>
    <property type="match status" value="1"/>
</dbReference>
<dbReference type="InterPro" id="IPR038765">
    <property type="entry name" value="Papain-like_cys_pep_sf"/>
</dbReference>
<dbReference type="PRINTS" id="PR01543">
    <property type="entry name" value="ANATRNSFRASE"/>
</dbReference>
<dbReference type="SUPFAM" id="SSF54001">
    <property type="entry name" value="Cysteine proteinases"/>
    <property type="match status" value="1"/>
</dbReference>
<dbReference type="PANTHER" id="PTHR11786">
    <property type="entry name" value="N-HYDROXYARYLAMINE O-ACETYLTRANSFERASE"/>
    <property type="match status" value="1"/>
</dbReference>
<dbReference type="InterPro" id="IPR001447">
    <property type="entry name" value="Arylamine_N-AcTrfase"/>
</dbReference>
<gene>
    <name evidence="3" type="ORF">HNR67_004936</name>
</gene>
<accession>A0A7W7FVT3</accession>
<dbReference type="EC" id="2.3.1.118" evidence="3"/>
<keyword evidence="4" id="KW-1185">Reference proteome</keyword>